<keyword evidence="2" id="KW-1185">Reference proteome</keyword>
<dbReference type="Pfam" id="PF05991">
    <property type="entry name" value="NYN_YacP"/>
    <property type="match status" value="1"/>
</dbReference>
<name>A0A090D2B0_9BACT</name>
<comment type="caution">
    <text evidence="1">The sequence shown here is derived from an EMBL/GenBank/DDBJ whole genome shotgun (WGS) entry which is preliminary data.</text>
</comment>
<evidence type="ECO:0000313" key="1">
    <source>
        <dbReference type="EMBL" id="CDR34495.1"/>
    </source>
</evidence>
<reference evidence="1" key="2">
    <citation type="submission" date="2014-09" db="EMBL/GenBank/DDBJ databases">
        <title>Criblamydia sequanensis harbors a mega-plasmid encoding arsenite resistance.</title>
        <authorList>
            <person name="Bertelli C."/>
            <person name="Goesmann A."/>
            <person name="Greub G."/>
        </authorList>
    </citation>
    <scope>NUCLEOTIDE SEQUENCE [LARGE SCALE GENOMIC DNA]</scope>
    <source>
        <strain evidence="1">CRIB-18</strain>
    </source>
</reference>
<protein>
    <recommendedName>
        <fullName evidence="3">YacP-like NYN domain protein</fullName>
    </recommendedName>
</protein>
<dbReference type="AlphaFoldDB" id="A0A090D2B0"/>
<dbReference type="eggNOG" id="COG3688">
    <property type="taxonomic scope" value="Bacteria"/>
</dbReference>
<organism evidence="1 2">
    <name type="scientific">Candidatus Criblamydia sequanensis CRIB-18</name>
    <dbReference type="NCBI Taxonomy" id="1437425"/>
    <lineage>
        <taxon>Bacteria</taxon>
        <taxon>Pseudomonadati</taxon>
        <taxon>Chlamydiota</taxon>
        <taxon>Chlamydiia</taxon>
        <taxon>Parachlamydiales</taxon>
        <taxon>Candidatus Criblamydiaceae</taxon>
        <taxon>Candidatus Criblamydia</taxon>
    </lineage>
</organism>
<accession>A0A090D2B0</accession>
<proteinExistence type="predicted"/>
<dbReference type="OrthoDB" id="22078at2"/>
<evidence type="ECO:0008006" key="3">
    <source>
        <dbReference type="Google" id="ProtNLM"/>
    </source>
</evidence>
<dbReference type="STRING" id="1437425.CSEC_1683"/>
<reference evidence="1" key="1">
    <citation type="submission" date="2013-12" db="EMBL/GenBank/DDBJ databases">
        <authorList>
            <person name="Linke B."/>
        </authorList>
    </citation>
    <scope>NUCLEOTIDE SEQUENCE [LARGE SCALE GENOMIC DNA]</scope>
    <source>
        <strain evidence="1">CRIB-18</strain>
    </source>
</reference>
<sequence>MLVLIDGYNLLFQLLSSGENLKEEREKLIEFLSQRLSQFSFKSVVVFDSHYRPGEASKAYLGSLEIIFTDEKETADEAILELIKREKSPKNCLVVTSDKRLAWRAKACLAKTESVHSFLKKISRPRKSVPKNEKKEPLFLSLKKEPEPSPKSDEEALFDRYLKVFEEAYKMLEIKTPSRAQRKLPEGKIKKKREIKKTSGEINESDFDRWLREFQKKINGA</sequence>
<dbReference type="RefSeq" id="WP_079978021.1">
    <property type="nucleotide sequence ID" value="NZ_CCEJ010000008.1"/>
</dbReference>
<evidence type="ECO:0000313" key="2">
    <source>
        <dbReference type="Proteomes" id="UP000031552"/>
    </source>
</evidence>
<dbReference type="PANTHER" id="PTHR34547">
    <property type="entry name" value="YACP-LIKE NYN DOMAIN PROTEIN"/>
    <property type="match status" value="1"/>
</dbReference>
<dbReference type="InterPro" id="IPR010298">
    <property type="entry name" value="YacP-like"/>
</dbReference>
<dbReference type="PANTHER" id="PTHR34547:SF1">
    <property type="entry name" value="YACP-LIKE NYN DOMAIN PROTEIN"/>
    <property type="match status" value="1"/>
</dbReference>
<gene>
    <name evidence="1" type="ORF">CSEC_1683</name>
</gene>
<dbReference type="EMBL" id="CCEJ010000008">
    <property type="protein sequence ID" value="CDR34495.1"/>
    <property type="molecule type" value="Genomic_DNA"/>
</dbReference>
<dbReference type="Proteomes" id="UP000031552">
    <property type="component" value="Unassembled WGS sequence"/>
</dbReference>